<evidence type="ECO:0000256" key="3">
    <source>
        <dbReference type="ARBA" id="ARBA00022989"/>
    </source>
</evidence>
<dbReference type="PANTHER" id="PTHR21041">
    <property type="entry name" value="DENDRITIC CELL-SPECIFIC TRANSMEMBRANE PROTEIN"/>
    <property type="match status" value="1"/>
</dbReference>
<evidence type="ECO:0000256" key="5">
    <source>
        <dbReference type="SAM" id="Phobius"/>
    </source>
</evidence>
<feature type="domain" description="E3 ubiquitin-protein ligase DCST1-like C-terminal" evidence="7">
    <location>
        <begin position="669"/>
        <end position="716"/>
    </location>
</feature>
<dbReference type="Pfam" id="PF07782">
    <property type="entry name" value="DC_STAMP"/>
    <property type="match status" value="1"/>
</dbReference>
<organism evidence="8 9">
    <name type="scientific">Cimex lectularius</name>
    <name type="common">Bed bug</name>
    <name type="synonym">Acanthia lectularia</name>
    <dbReference type="NCBI Taxonomy" id="79782"/>
    <lineage>
        <taxon>Eukaryota</taxon>
        <taxon>Metazoa</taxon>
        <taxon>Ecdysozoa</taxon>
        <taxon>Arthropoda</taxon>
        <taxon>Hexapoda</taxon>
        <taxon>Insecta</taxon>
        <taxon>Pterygota</taxon>
        <taxon>Neoptera</taxon>
        <taxon>Paraneoptera</taxon>
        <taxon>Hemiptera</taxon>
        <taxon>Heteroptera</taxon>
        <taxon>Panheteroptera</taxon>
        <taxon>Cimicomorpha</taxon>
        <taxon>Cimicidae</taxon>
        <taxon>Cimex</taxon>
    </lineage>
</organism>
<dbReference type="PANTHER" id="PTHR21041:SF17">
    <property type="entry name" value="E3 UBIQUITIN-PROTEIN LIGASE DCST1"/>
    <property type="match status" value="1"/>
</dbReference>
<dbReference type="InterPro" id="IPR051856">
    <property type="entry name" value="CSR-E3_Ligase_Protein"/>
</dbReference>
<feature type="transmembrane region" description="Helical" evidence="5">
    <location>
        <begin position="81"/>
        <end position="99"/>
    </location>
</feature>
<dbReference type="OrthoDB" id="5985669at2759"/>
<evidence type="ECO:0000259" key="7">
    <source>
        <dbReference type="Pfam" id="PF26037"/>
    </source>
</evidence>
<dbReference type="Pfam" id="PF26037">
    <property type="entry name" value="zf-RING_DCST1_C"/>
    <property type="match status" value="1"/>
</dbReference>
<evidence type="ECO:0000259" key="6">
    <source>
        <dbReference type="Pfam" id="PF07782"/>
    </source>
</evidence>
<feature type="domain" description="Dendritic cell-specific transmembrane protein-like" evidence="6">
    <location>
        <begin position="423"/>
        <end position="613"/>
    </location>
</feature>
<sequence length="736" mass="85387">MEEPDIVLQRLQKKKFPKFSMSRKKLKRACAKTCVSAFLNPVGIVGNILAGFIGLCLGIIIALWFYYIILSDLEFSTSTNMILSITFGVFLSLGCATSSQLRCITLLTFPSMCGKGGRGMLRAFLIAYLLAGPLANLMRNGKEIIRSFGCTSSMTYRINKLKHDLIYTPFYKTLMNLKGDMNEVQDAMVSLNAVVEPLTHEFRDEDEIGNLKEDNDYMDDLQKNQRRSVSIDNKYSLRKTRKNEDGIVSHEKIEEEYYRKLEYRCESIYTAAEANCRKIFDTSYDRCREAVSSVASWALCWPMKLTVVCNTAAIVGDEKNCDPKSEISSGWGYGYEYLIKAKKEMFKDFQHAEITYKIRKPNITLDLRTADDTAQAIMKEFERKKDFIDLVLLFIKRLMALAFIKIILSANSYHTNYLTDIKFSNFYITKYFKKIDARRHKHGKHTLLPLKKIEKTFFVDPAQCKLTRKELKQTMGNCIKIFIEMLTATTIILIDQLFYETLDLVRRHSKMEYYQSGIHDMIVNVKGTGMVASMIRSVVEDFNFKRKLNETLSNAECLPVPSSLKTSHLKRIYIMYCILFAMVIFQGYAERLMRFFCASFYPKHEKRRVLFLYNDTLKRRISYFKYKLARVKRKVQENKLSQDGNIVLKLRLKYPGLLGWLIYFDIAKRKCLICGDLESRRQIINDRELHKCPVCSYIFCLECWNDADETCIVCHPKSASDDESIDDGKEDDEIAY</sequence>
<accession>A0A8I6S5Y2</accession>
<comment type="subcellular location">
    <subcellularLocation>
        <location evidence="1">Membrane</location>
        <topology evidence="1">Multi-pass membrane protein</topology>
    </subcellularLocation>
</comment>
<evidence type="ECO:0000313" key="8">
    <source>
        <dbReference type="EnsemblMetazoa" id="XP_014253890.1"/>
    </source>
</evidence>
<dbReference type="InterPro" id="IPR058842">
    <property type="entry name" value="DCST1_C"/>
</dbReference>
<keyword evidence="4 5" id="KW-0472">Membrane</keyword>
<name>A0A8I6S5Y2_CIMLE</name>
<keyword evidence="3 5" id="KW-1133">Transmembrane helix</keyword>
<dbReference type="GeneID" id="106669122"/>
<dbReference type="AlphaFoldDB" id="A0A8I6S5Y2"/>
<dbReference type="Proteomes" id="UP000494040">
    <property type="component" value="Unassembled WGS sequence"/>
</dbReference>
<protein>
    <recommendedName>
        <fullName evidence="10">Dendritic cell-specific transmembrane protein-like domain-containing protein</fullName>
    </recommendedName>
</protein>
<dbReference type="RefSeq" id="XP_014253890.1">
    <property type="nucleotide sequence ID" value="XM_014398404.2"/>
</dbReference>
<evidence type="ECO:0000256" key="2">
    <source>
        <dbReference type="ARBA" id="ARBA00022692"/>
    </source>
</evidence>
<evidence type="ECO:0000256" key="1">
    <source>
        <dbReference type="ARBA" id="ARBA00004141"/>
    </source>
</evidence>
<evidence type="ECO:0000256" key="4">
    <source>
        <dbReference type="ARBA" id="ARBA00023136"/>
    </source>
</evidence>
<proteinExistence type="predicted"/>
<dbReference type="GO" id="GO:0016020">
    <property type="term" value="C:membrane"/>
    <property type="evidence" value="ECO:0007669"/>
    <property type="project" value="UniProtKB-SubCell"/>
</dbReference>
<evidence type="ECO:0000313" key="9">
    <source>
        <dbReference type="Proteomes" id="UP000494040"/>
    </source>
</evidence>
<keyword evidence="2 5" id="KW-0812">Transmembrane</keyword>
<evidence type="ECO:0008006" key="10">
    <source>
        <dbReference type="Google" id="ProtNLM"/>
    </source>
</evidence>
<reference evidence="8" key="1">
    <citation type="submission" date="2022-01" db="UniProtKB">
        <authorList>
            <consortium name="EnsemblMetazoa"/>
        </authorList>
    </citation>
    <scope>IDENTIFICATION</scope>
</reference>
<dbReference type="EnsemblMetazoa" id="XM_014398404.2">
    <property type="protein sequence ID" value="XP_014253890.1"/>
    <property type="gene ID" value="LOC106669122"/>
</dbReference>
<dbReference type="InterPro" id="IPR012858">
    <property type="entry name" value="DC_STAMP-like"/>
</dbReference>
<keyword evidence="9" id="KW-1185">Reference proteome</keyword>
<feature type="transmembrane region" description="Helical" evidence="5">
    <location>
        <begin position="119"/>
        <end position="138"/>
    </location>
</feature>
<feature type="transmembrane region" description="Helical" evidence="5">
    <location>
        <begin position="572"/>
        <end position="589"/>
    </location>
</feature>
<feature type="transmembrane region" description="Helical" evidence="5">
    <location>
        <begin position="48"/>
        <end position="69"/>
    </location>
</feature>